<sequence>MGGSGGVLANLILFAVVCLAPTVLFWCALHVPRLIAWIREKRAEPQPESPPIERVVADLRRVHRLLAGYPAGTPAARRLGTRQAYDELLTVACRQVGVPHRLGELPEGMDREIERLRVEQSLRERGLAVP</sequence>
<organism evidence="2 3">
    <name type="scientific">Amycolatopsis rifamycinica</name>
    <dbReference type="NCBI Taxonomy" id="287986"/>
    <lineage>
        <taxon>Bacteria</taxon>
        <taxon>Bacillati</taxon>
        <taxon>Actinomycetota</taxon>
        <taxon>Actinomycetes</taxon>
        <taxon>Pseudonocardiales</taxon>
        <taxon>Pseudonocardiaceae</taxon>
        <taxon>Amycolatopsis</taxon>
    </lineage>
</organism>
<dbReference type="STRING" id="287986.DV20_16640"/>
<keyword evidence="1" id="KW-0812">Transmembrane</keyword>
<feature type="transmembrane region" description="Helical" evidence="1">
    <location>
        <begin position="6"/>
        <end position="29"/>
    </location>
</feature>
<dbReference type="AlphaFoldDB" id="A0A066U9V6"/>
<protein>
    <submittedName>
        <fullName evidence="2">Uncharacterized protein</fullName>
    </submittedName>
</protein>
<dbReference type="Proteomes" id="UP000027345">
    <property type="component" value="Unassembled WGS sequence"/>
</dbReference>
<dbReference type="eggNOG" id="ENOG5033HR0">
    <property type="taxonomic scope" value="Bacteria"/>
</dbReference>
<dbReference type="RefSeq" id="WP_043781075.1">
    <property type="nucleotide sequence ID" value="NZ_JMQI01000030.1"/>
</dbReference>
<evidence type="ECO:0000313" key="2">
    <source>
        <dbReference type="EMBL" id="KDN21018.1"/>
    </source>
</evidence>
<accession>A0A066U9V6</accession>
<evidence type="ECO:0000313" key="3">
    <source>
        <dbReference type="Proteomes" id="UP000027345"/>
    </source>
</evidence>
<name>A0A066U9V6_9PSEU</name>
<dbReference type="EMBL" id="JMQI01000030">
    <property type="protein sequence ID" value="KDN21018.1"/>
    <property type="molecule type" value="Genomic_DNA"/>
</dbReference>
<dbReference type="OrthoDB" id="5198389at2"/>
<keyword evidence="3" id="KW-1185">Reference proteome</keyword>
<gene>
    <name evidence="2" type="ORF">DV20_16640</name>
</gene>
<reference evidence="2 3" key="1">
    <citation type="submission" date="2014-05" db="EMBL/GenBank/DDBJ databases">
        <title>Draft genome sequence of Amycolatopsis rifamycinica DSM 46095.</title>
        <authorList>
            <person name="Lal R."/>
            <person name="Saxena A."/>
            <person name="Kumari R."/>
            <person name="Mukherjee U."/>
            <person name="Singh P."/>
            <person name="Sangwan N."/>
            <person name="Mahato N.K."/>
        </authorList>
    </citation>
    <scope>NUCLEOTIDE SEQUENCE [LARGE SCALE GENOMIC DNA]</scope>
    <source>
        <strain evidence="2 3">DSM 46095</strain>
    </source>
</reference>
<evidence type="ECO:0000256" key="1">
    <source>
        <dbReference type="SAM" id="Phobius"/>
    </source>
</evidence>
<proteinExistence type="predicted"/>
<comment type="caution">
    <text evidence="2">The sequence shown here is derived from an EMBL/GenBank/DDBJ whole genome shotgun (WGS) entry which is preliminary data.</text>
</comment>
<keyword evidence="1" id="KW-1133">Transmembrane helix</keyword>
<keyword evidence="1" id="KW-0472">Membrane</keyword>